<feature type="transmembrane region" description="Helical" evidence="6">
    <location>
        <begin position="371"/>
        <end position="388"/>
    </location>
</feature>
<keyword evidence="5 6" id="KW-0472">Membrane</keyword>
<feature type="transmembrane region" description="Helical" evidence="6">
    <location>
        <begin position="115"/>
        <end position="139"/>
    </location>
</feature>
<dbReference type="InterPro" id="IPR044550">
    <property type="entry name" value="WzxE"/>
</dbReference>
<evidence type="ECO:0000256" key="4">
    <source>
        <dbReference type="ARBA" id="ARBA00022989"/>
    </source>
</evidence>
<evidence type="ECO:0000256" key="3">
    <source>
        <dbReference type="ARBA" id="ARBA00022692"/>
    </source>
</evidence>
<accession>A0A0M6W7C7</accession>
<feature type="transmembrane region" description="Helical" evidence="6">
    <location>
        <begin position="394"/>
        <end position="413"/>
    </location>
</feature>
<dbReference type="PANTHER" id="PTHR30250:SF30">
    <property type="entry name" value="LIPID III FLIPPASE"/>
    <property type="match status" value="1"/>
</dbReference>
<dbReference type="Pfam" id="PF01943">
    <property type="entry name" value="Polysacc_synt"/>
    <property type="match status" value="1"/>
</dbReference>
<dbReference type="InterPro" id="IPR002797">
    <property type="entry name" value="Polysacc_synth"/>
</dbReference>
<evidence type="ECO:0000256" key="1">
    <source>
        <dbReference type="ARBA" id="ARBA00004651"/>
    </source>
</evidence>
<name>A0A0M6W7C7_9GAMM</name>
<evidence type="ECO:0000256" key="6">
    <source>
        <dbReference type="SAM" id="Phobius"/>
    </source>
</evidence>
<feature type="transmembrane region" description="Helical" evidence="6">
    <location>
        <begin position="216"/>
        <end position="238"/>
    </location>
</feature>
<keyword evidence="4 6" id="KW-1133">Transmembrane helix</keyword>
<feature type="transmembrane region" description="Helical" evidence="6">
    <location>
        <begin position="79"/>
        <end position="109"/>
    </location>
</feature>
<feature type="transmembrane region" description="Helical" evidence="6">
    <location>
        <begin position="299"/>
        <end position="322"/>
    </location>
</feature>
<gene>
    <name evidence="7" type="primary">wzxE</name>
    <name evidence="7" type="ORF">SOFFGTOCOR_0317</name>
</gene>
<dbReference type="InterPro" id="IPR050833">
    <property type="entry name" value="Poly_Biosynth_Transport"/>
</dbReference>
<sequence length="425" mass="48020">MSLIKVLVCSALSTFVKIIVGFIIIKLLAIAFGPSGVGLAGNLRQLLTILGVLSGGGIFNGVTKYVAEYSKDKIKLYAVLGTASSIVFIFSIFLAIIFLLINNFISILIFNNEDYSSVICIVAVIQIGIAYSNFFLAILKGYRDISGNTQSVIISSLLGITIYYLFYKLCNYKWLLTGLTFIPSLVVLPAILIIIRRKYFELSAFKLSWNKQVVIDLSKFTVMSILTSVTLPVAYIMIRNLLAECYGWNEAGLWSAINSISDVYLQFVTTSFSVYLLSTFSRLKYKNEISKEIIKTLKYVLPIVAAIGFIIWLFRDFIILLLFSEKFIKMRDLFALQLVGDILKIGSYVFGYLIIAKAALFFYFATELSQFILLTSFSRYLINIHGLLGAMQAYVITYIIYFVFCCCVFLFIVEKYDYFNTCIRV</sequence>
<evidence type="ECO:0000256" key="2">
    <source>
        <dbReference type="ARBA" id="ARBA00022475"/>
    </source>
</evidence>
<protein>
    <submittedName>
        <fullName evidence="7">Protein WzxE</fullName>
    </submittedName>
</protein>
<keyword evidence="3 6" id="KW-0812">Transmembrane</keyword>
<keyword evidence="8" id="KW-1185">Reference proteome</keyword>
<dbReference type="GO" id="GO:0009246">
    <property type="term" value="P:enterobacterial common antigen biosynthetic process"/>
    <property type="evidence" value="ECO:0007669"/>
    <property type="project" value="InterPro"/>
</dbReference>
<comment type="subcellular location">
    <subcellularLocation>
        <location evidence="1">Cell membrane</location>
        <topology evidence="1">Multi-pass membrane protein</topology>
    </subcellularLocation>
</comment>
<keyword evidence="2" id="KW-1003">Cell membrane</keyword>
<dbReference type="PANTHER" id="PTHR30250">
    <property type="entry name" value="PST FAMILY PREDICTED COLANIC ACID TRANSPORTER"/>
    <property type="match status" value="1"/>
</dbReference>
<dbReference type="NCBIfam" id="NF011679">
    <property type="entry name" value="PRK15099.1"/>
    <property type="match status" value="1"/>
</dbReference>
<evidence type="ECO:0000313" key="7">
    <source>
        <dbReference type="EMBL" id="CRK85743.1"/>
    </source>
</evidence>
<feature type="transmembrane region" description="Helical" evidence="6">
    <location>
        <begin position="151"/>
        <end position="167"/>
    </location>
</feature>
<dbReference type="CDD" id="cd13125">
    <property type="entry name" value="MATE_like_10"/>
    <property type="match status" value="1"/>
</dbReference>
<feature type="transmembrane region" description="Helical" evidence="6">
    <location>
        <begin position="342"/>
        <end position="364"/>
    </location>
</feature>
<feature type="transmembrane region" description="Helical" evidence="6">
    <location>
        <begin position="7"/>
        <end position="33"/>
    </location>
</feature>
<organism evidence="7 8">
    <name type="scientific">Candidatus Providencia siddallii</name>
    <dbReference type="NCBI Taxonomy" id="1715285"/>
    <lineage>
        <taxon>Bacteria</taxon>
        <taxon>Pseudomonadati</taxon>
        <taxon>Pseudomonadota</taxon>
        <taxon>Gammaproteobacteria</taxon>
        <taxon>Enterobacterales</taxon>
        <taxon>Morganellaceae</taxon>
        <taxon>Providencia</taxon>
    </lineage>
</organism>
<evidence type="ECO:0000313" key="8">
    <source>
        <dbReference type="Proteomes" id="UP000242301"/>
    </source>
</evidence>
<proteinExistence type="predicted"/>
<dbReference type="GO" id="GO:0005886">
    <property type="term" value="C:plasma membrane"/>
    <property type="evidence" value="ECO:0007669"/>
    <property type="project" value="UniProtKB-SubCell"/>
</dbReference>
<dbReference type="Proteomes" id="UP000242301">
    <property type="component" value="Unassembled WGS sequence"/>
</dbReference>
<feature type="transmembrane region" description="Helical" evidence="6">
    <location>
        <begin position="45"/>
        <end position="67"/>
    </location>
</feature>
<evidence type="ECO:0000256" key="5">
    <source>
        <dbReference type="ARBA" id="ARBA00023136"/>
    </source>
</evidence>
<dbReference type="STRING" id="1715285.SOFFGTOCOR_0317"/>
<feature type="transmembrane region" description="Helical" evidence="6">
    <location>
        <begin position="253"/>
        <end position="278"/>
    </location>
</feature>
<dbReference type="EMBL" id="CVRF01000002">
    <property type="protein sequence ID" value="CRK85743.1"/>
    <property type="molecule type" value="Genomic_DNA"/>
</dbReference>
<feature type="transmembrane region" description="Helical" evidence="6">
    <location>
        <begin position="173"/>
        <end position="195"/>
    </location>
</feature>
<dbReference type="AlphaFoldDB" id="A0A0M6W7C7"/>
<reference evidence="8" key="1">
    <citation type="submission" date="2015-05" db="EMBL/GenBank/DDBJ databases">
        <authorList>
            <person name="Manzano-Marin A."/>
        </authorList>
    </citation>
    <scope>NUCLEOTIDE SEQUENCE [LARGE SCALE GENOMIC DNA]</scope>
    <source>
        <strain evidence="8">officinalis</strain>
    </source>
</reference>